<proteinExistence type="predicted"/>
<keyword evidence="2" id="KW-1185">Reference proteome</keyword>
<dbReference type="Gene3D" id="3.20.20.80">
    <property type="entry name" value="Glycosidases"/>
    <property type="match status" value="1"/>
</dbReference>
<sequence>MPRDTTAVTGLSIPHVGGAFWGFSIEMSIINQVLGKNSSFIQVPFLNLMQNLFERADGVVIRLGGNTQEHATFVGEIGNHTVITKEKTDLS</sequence>
<organism evidence="1 2">
    <name type="scientific">Crucibulum laeve</name>
    <dbReference type="NCBI Taxonomy" id="68775"/>
    <lineage>
        <taxon>Eukaryota</taxon>
        <taxon>Fungi</taxon>
        <taxon>Dikarya</taxon>
        <taxon>Basidiomycota</taxon>
        <taxon>Agaricomycotina</taxon>
        <taxon>Agaricomycetes</taxon>
        <taxon>Agaricomycetidae</taxon>
        <taxon>Agaricales</taxon>
        <taxon>Agaricineae</taxon>
        <taxon>Nidulariaceae</taxon>
        <taxon>Crucibulum</taxon>
    </lineage>
</organism>
<gene>
    <name evidence="1" type="ORF">BDQ12DRAFT_727857</name>
</gene>
<dbReference type="EMBL" id="ML213650">
    <property type="protein sequence ID" value="TFK33321.1"/>
    <property type="molecule type" value="Genomic_DNA"/>
</dbReference>
<name>A0A5C3LX14_9AGAR</name>
<dbReference type="AlphaFoldDB" id="A0A5C3LX14"/>
<protein>
    <submittedName>
        <fullName evidence="1">Uncharacterized protein</fullName>
    </submittedName>
</protein>
<dbReference type="Proteomes" id="UP000308652">
    <property type="component" value="Unassembled WGS sequence"/>
</dbReference>
<dbReference type="OrthoDB" id="3010129at2759"/>
<evidence type="ECO:0000313" key="2">
    <source>
        <dbReference type="Proteomes" id="UP000308652"/>
    </source>
</evidence>
<evidence type="ECO:0000313" key="1">
    <source>
        <dbReference type="EMBL" id="TFK33321.1"/>
    </source>
</evidence>
<reference evidence="1 2" key="1">
    <citation type="journal article" date="2019" name="Nat. Ecol. Evol.">
        <title>Megaphylogeny resolves global patterns of mushroom evolution.</title>
        <authorList>
            <person name="Varga T."/>
            <person name="Krizsan K."/>
            <person name="Foldi C."/>
            <person name="Dima B."/>
            <person name="Sanchez-Garcia M."/>
            <person name="Sanchez-Ramirez S."/>
            <person name="Szollosi G.J."/>
            <person name="Szarkandi J.G."/>
            <person name="Papp V."/>
            <person name="Albert L."/>
            <person name="Andreopoulos W."/>
            <person name="Angelini C."/>
            <person name="Antonin V."/>
            <person name="Barry K.W."/>
            <person name="Bougher N.L."/>
            <person name="Buchanan P."/>
            <person name="Buyck B."/>
            <person name="Bense V."/>
            <person name="Catcheside P."/>
            <person name="Chovatia M."/>
            <person name="Cooper J."/>
            <person name="Damon W."/>
            <person name="Desjardin D."/>
            <person name="Finy P."/>
            <person name="Geml J."/>
            <person name="Haridas S."/>
            <person name="Hughes K."/>
            <person name="Justo A."/>
            <person name="Karasinski D."/>
            <person name="Kautmanova I."/>
            <person name="Kiss B."/>
            <person name="Kocsube S."/>
            <person name="Kotiranta H."/>
            <person name="LaButti K.M."/>
            <person name="Lechner B.E."/>
            <person name="Liimatainen K."/>
            <person name="Lipzen A."/>
            <person name="Lukacs Z."/>
            <person name="Mihaltcheva S."/>
            <person name="Morgado L.N."/>
            <person name="Niskanen T."/>
            <person name="Noordeloos M.E."/>
            <person name="Ohm R.A."/>
            <person name="Ortiz-Santana B."/>
            <person name="Ovrebo C."/>
            <person name="Racz N."/>
            <person name="Riley R."/>
            <person name="Savchenko A."/>
            <person name="Shiryaev A."/>
            <person name="Soop K."/>
            <person name="Spirin V."/>
            <person name="Szebenyi C."/>
            <person name="Tomsovsky M."/>
            <person name="Tulloss R.E."/>
            <person name="Uehling J."/>
            <person name="Grigoriev I.V."/>
            <person name="Vagvolgyi C."/>
            <person name="Papp T."/>
            <person name="Martin F.M."/>
            <person name="Miettinen O."/>
            <person name="Hibbett D.S."/>
            <person name="Nagy L.G."/>
        </authorList>
    </citation>
    <scope>NUCLEOTIDE SEQUENCE [LARGE SCALE GENOMIC DNA]</scope>
    <source>
        <strain evidence="1 2">CBS 166.37</strain>
    </source>
</reference>
<accession>A0A5C3LX14</accession>